<dbReference type="InterPro" id="IPR036188">
    <property type="entry name" value="FAD/NAD-bd_sf"/>
</dbReference>
<dbReference type="Pfam" id="PF21688">
    <property type="entry name" value="FAD-depend_C"/>
    <property type="match status" value="1"/>
</dbReference>
<dbReference type="EMBL" id="AFZE01000003">
    <property type="protein sequence ID" value="EHL16405.1"/>
    <property type="molecule type" value="Genomic_DNA"/>
</dbReference>
<evidence type="ECO:0000313" key="2">
    <source>
        <dbReference type="EMBL" id="EHL16405.1"/>
    </source>
</evidence>
<proteinExistence type="predicted"/>
<dbReference type="HOGENOM" id="CLU_028644_3_0_9"/>
<evidence type="ECO:0000313" key="3">
    <source>
        <dbReference type="Proteomes" id="UP000006437"/>
    </source>
</evidence>
<sequence length="530" mass="59219">MITVSNIKISLNEDEANIKDKIAKKLKLKNTDIHYKILKESLDARKRDNIHFIYQVLVDADEKKLNKHIFDDTDIKPYIKQNIPILKKGSVSIDKPILVVGSGPAGLFCAYKLSLYGYKTILIERGKDVDKRSIDVENFWKTSILNENSNVQFGEGGAGTFSDGKLTSRSKDVRGFEVLETFHKFGADENILYKQKPHIGTDILKNVVKNMRNAIYSLGTSVRFENKLEDFVIENNIIKSAVINGENIDVSMVVLAIGHSARDTFGMLYKNNISMLQKPFAVGFRIEHLQENIDKAQYKEHYNNPKLSSSEYFLTNALNEVNRSVYTFCMCPGGYVIPSSSSKEELVVNGMSYNARDGVNANSAILVNVRETDFNDNILGGVDFQKECERKAFILGGGNYKAPVQRVGDFLNNTVSTHIGKVKPTYEIGYKLSNLNEIYKKELTESIKKSIIAMDKKVKGFADNDAILTGVETRTSSPVRILRNPDNLNSVSISNLYPCGEGGGYAGGIVSSAIDGLKIAEKIIENYYFI</sequence>
<dbReference type="BioCyc" id="EBAC796937-HMP:GMGH-1249-MONOMER"/>
<dbReference type="AlphaFoldDB" id="G9WYJ4"/>
<evidence type="ECO:0000259" key="1">
    <source>
        <dbReference type="Pfam" id="PF21688"/>
    </source>
</evidence>
<organism evidence="2 3">
    <name type="scientific">Peptoanaerobacter stomatis</name>
    <dbReference type="NCBI Taxonomy" id="796937"/>
    <lineage>
        <taxon>Bacteria</taxon>
        <taxon>Bacillati</taxon>
        <taxon>Bacillota</taxon>
        <taxon>Clostridia</taxon>
        <taxon>Peptostreptococcales</taxon>
        <taxon>Filifactoraceae</taxon>
        <taxon>Peptoanaerobacter</taxon>
    </lineage>
</organism>
<comment type="caution">
    <text evidence="2">The sequence shown here is derived from an EMBL/GenBank/DDBJ whole genome shotgun (WGS) entry which is preliminary data.</text>
</comment>
<accession>G9WYJ4</accession>
<dbReference type="Gene3D" id="3.30.70.2700">
    <property type="match status" value="1"/>
</dbReference>
<name>G9WYJ4_9FIRM</name>
<feature type="domain" description="FAD-dependent protein C-terminal" evidence="1">
    <location>
        <begin position="279"/>
        <end position="475"/>
    </location>
</feature>
<dbReference type="Pfam" id="PF13450">
    <property type="entry name" value="NAD_binding_8"/>
    <property type="match status" value="1"/>
</dbReference>
<dbReference type="Gene3D" id="3.50.50.60">
    <property type="entry name" value="FAD/NAD(P)-binding domain"/>
    <property type="match status" value="2"/>
</dbReference>
<dbReference type="InterPro" id="IPR049516">
    <property type="entry name" value="FAD-depend_C"/>
</dbReference>
<dbReference type="PRINTS" id="PR00419">
    <property type="entry name" value="ADXRDTASE"/>
</dbReference>
<dbReference type="RefSeq" id="WP_009525480.1">
    <property type="nucleotide sequence ID" value="NZ_JH414552.1"/>
</dbReference>
<dbReference type="SUPFAM" id="SSF51905">
    <property type="entry name" value="FAD/NAD(P)-binding domain"/>
    <property type="match status" value="1"/>
</dbReference>
<dbReference type="InterPro" id="IPR028348">
    <property type="entry name" value="FAD-binding_protein"/>
</dbReference>
<gene>
    <name evidence="2" type="ORF">HMPREF9629_01245</name>
</gene>
<dbReference type="PATRIC" id="fig|796937.3.peg.438"/>
<dbReference type="PIRSF" id="PIRSF038984">
    <property type="entry name" value="FAD_binding_protein"/>
    <property type="match status" value="1"/>
</dbReference>
<dbReference type="PANTHER" id="PTHR42842">
    <property type="entry name" value="FAD/NAD(P)-BINDING OXIDOREDUCTASE"/>
    <property type="match status" value="1"/>
</dbReference>
<protein>
    <recommendedName>
        <fullName evidence="1">FAD-dependent protein C-terminal domain-containing protein</fullName>
    </recommendedName>
</protein>
<dbReference type="Proteomes" id="UP000006437">
    <property type="component" value="Unassembled WGS sequence"/>
</dbReference>
<dbReference type="PANTHER" id="PTHR42842:SF3">
    <property type="entry name" value="FAD_NAD(P)-BINDING OXIDOREDUCTASE FAMILY PROTEIN"/>
    <property type="match status" value="1"/>
</dbReference>
<reference evidence="2 3" key="1">
    <citation type="submission" date="2011-08" db="EMBL/GenBank/DDBJ databases">
        <title>The Genome Sequence of Eubacteriaceae bacterium ACC19a.</title>
        <authorList>
            <consortium name="The Broad Institute Genome Sequencing Platform"/>
            <person name="Earl A."/>
            <person name="Ward D."/>
            <person name="Feldgarden M."/>
            <person name="Gevers D."/>
            <person name="Sizova M."/>
            <person name="Hazen A."/>
            <person name="Epstein S."/>
            <person name="Young S.K."/>
            <person name="Zeng Q."/>
            <person name="Gargeya S."/>
            <person name="Fitzgerald M."/>
            <person name="Haas B."/>
            <person name="Abouelleil A."/>
            <person name="Alvarado L."/>
            <person name="Arachchi H.M."/>
            <person name="Berlin A."/>
            <person name="Brown A."/>
            <person name="Chapman S.B."/>
            <person name="Chen Z."/>
            <person name="Dunbar C."/>
            <person name="Freedman E."/>
            <person name="Gearin G."/>
            <person name="Gellesch M."/>
            <person name="Goldberg J."/>
            <person name="Griggs A."/>
            <person name="Gujja S."/>
            <person name="Heiman D."/>
            <person name="Howarth C."/>
            <person name="Larson L."/>
            <person name="Lui A."/>
            <person name="MacDonald P.J.P."/>
            <person name="Montmayeur A."/>
            <person name="Murphy C."/>
            <person name="Neiman D."/>
            <person name="Pearson M."/>
            <person name="Priest M."/>
            <person name="Roberts A."/>
            <person name="Saif S."/>
            <person name="Shea T."/>
            <person name="Shenoy N."/>
            <person name="Sisk P."/>
            <person name="Stolte C."/>
            <person name="Sykes S."/>
            <person name="Wortman J."/>
            <person name="Nusbaum C."/>
            <person name="Birren B."/>
        </authorList>
    </citation>
    <scope>NUCLEOTIDE SEQUENCE [LARGE SCALE GENOMIC DNA]</scope>
    <source>
        <strain evidence="2 3">ACC19a</strain>
    </source>
</reference>